<name>A0A6A6VPF3_9PEZI</name>
<feature type="chain" id="PRO_5025494925" description="Osmotin, thaumatin-like protein" evidence="2">
    <location>
        <begin position="19"/>
        <end position="356"/>
    </location>
</feature>
<reference evidence="3" key="1">
    <citation type="journal article" date="2020" name="Stud. Mycol.">
        <title>101 Dothideomycetes genomes: a test case for predicting lifestyles and emergence of pathogens.</title>
        <authorList>
            <person name="Haridas S."/>
            <person name="Albert R."/>
            <person name="Binder M."/>
            <person name="Bloem J."/>
            <person name="Labutti K."/>
            <person name="Salamov A."/>
            <person name="Andreopoulos B."/>
            <person name="Baker S."/>
            <person name="Barry K."/>
            <person name="Bills G."/>
            <person name="Bluhm B."/>
            <person name="Cannon C."/>
            <person name="Castanera R."/>
            <person name="Culley D."/>
            <person name="Daum C."/>
            <person name="Ezra D."/>
            <person name="Gonzalez J."/>
            <person name="Henrissat B."/>
            <person name="Kuo A."/>
            <person name="Liang C."/>
            <person name="Lipzen A."/>
            <person name="Lutzoni F."/>
            <person name="Magnuson J."/>
            <person name="Mondo S."/>
            <person name="Nolan M."/>
            <person name="Ohm R."/>
            <person name="Pangilinan J."/>
            <person name="Park H.-J."/>
            <person name="Ramirez L."/>
            <person name="Alfaro M."/>
            <person name="Sun H."/>
            <person name="Tritt A."/>
            <person name="Yoshinaga Y."/>
            <person name="Zwiers L.-H."/>
            <person name="Turgeon B."/>
            <person name="Goodwin S."/>
            <person name="Spatafora J."/>
            <person name="Crous P."/>
            <person name="Grigoriev I."/>
        </authorList>
    </citation>
    <scope>NUCLEOTIDE SEQUENCE</scope>
    <source>
        <strain evidence="3">CBS 121739</strain>
    </source>
</reference>
<dbReference type="AlphaFoldDB" id="A0A6A6VPF3"/>
<gene>
    <name evidence="3" type="ORF">EJ05DRAFT_490843</name>
</gene>
<proteinExistence type="predicted"/>
<evidence type="ECO:0000313" key="3">
    <source>
        <dbReference type="EMBL" id="KAF2752508.1"/>
    </source>
</evidence>
<keyword evidence="2" id="KW-0732">Signal</keyword>
<keyword evidence="4" id="KW-1185">Reference proteome</keyword>
<feature type="signal peptide" evidence="2">
    <location>
        <begin position="1"/>
        <end position="18"/>
    </location>
</feature>
<evidence type="ECO:0008006" key="5">
    <source>
        <dbReference type="Google" id="ProtNLM"/>
    </source>
</evidence>
<protein>
    <recommendedName>
        <fullName evidence="5">Osmotin, thaumatin-like protein</fullName>
    </recommendedName>
</protein>
<organism evidence="3 4">
    <name type="scientific">Pseudovirgaria hyperparasitica</name>
    <dbReference type="NCBI Taxonomy" id="470096"/>
    <lineage>
        <taxon>Eukaryota</taxon>
        <taxon>Fungi</taxon>
        <taxon>Dikarya</taxon>
        <taxon>Ascomycota</taxon>
        <taxon>Pezizomycotina</taxon>
        <taxon>Dothideomycetes</taxon>
        <taxon>Dothideomycetes incertae sedis</taxon>
        <taxon>Acrospermales</taxon>
        <taxon>Acrospermaceae</taxon>
        <taxon>Pseudovirgaria</taxon>
    </lineage>
</organism>
<dbReference type="Proteomes" id="UP000799437">
    <property type="component" value="Unassembled WGS sequence"/>
</dbReference>
<evidence type="ECO:0000313" key="4">
    <source>
        <dbReference type="Proteomes" id="UP000799437"/>
    </source>
</evidence>
<dbReference type="EMBL" id="ML996613">
    <property type="protein sequence ID" value="KAF2752508.1"/>
    <property type="molecule type" value="Genomic_DNA"/>
</dbReference>
<sequence>MMDFALAVFMAFIEQTLAEYYSSVGPHYEMSDAPQGKVFVRNYCVKDFYAYHTTAFDDPNPENGIALKAGHEISFPVIIPERGCQCGTSIKLFEAQTKSGKQTQMEYSIRDVGDRKDWFISYDISFVDCATSTPGVVDTFFKNHTGRGCPGWDEGVKVYGTNGRECGAMQCSKSKFCPWDAYFEPEPAKGTENPYQPVRQCAAGSIDADIHFVLCSGTTSDGGDPAIPGYRAPPPDDGPNATLQHFSASSPSPSPPLASLVHQGTSPLYSPADDGVTTRYAAAPAIVTIEVTGTALLSEDNVAKIKEHLDWVCIASVSTDAMVTITGVHPRTVIADSTFGALAHYLWTLKLILEGS</sequence>
<dbReference type="GeneID" id="54486980"/>
<evidence type="ECO:0000256" key="2">
    <source>
        <dbReference type="SAM" id="SignalP"/>
    </source>
</evidence>
<accession>A0A6A6VPF3</accession>
<evidence type="ECO:0000256" key="1">
    <source>
        <dbReference type="SAM" id="MobiDB-lite"/>
    </source>
</evidence>
<feature type="region of interest" description="Disordered" evidence="1">
    <location>
        <begin position="223"/>
        <end position="259"/>
    </location>
</feature>
<dbReference type="RefSeq" id="XP_033594966.1">
    <property type="nucleotide sequence ID" value="XM_033745926.1"/>
</dbReference>